<dbReference type="SMART" id="SM00220">
    <property type="entry name" value="S_TKc"/>
    <property type="match status" value="1"/>
</dbReference>
<dbReference type="PANTHER" id="PTHR44329">
    <property type="entry name" value="SERINE/THREONINE-PROTEIN KINASE TNNI3K-RELATED"/>
    <property type="match status" value="1"/>
</dbReference>
<dbReference type="SUPFAM" id="SSF56112">
    <property type="entry name" value="Protein kinase-like (PK-like)"/>
    <property type="match status" value="1"/>
</dbReference>
<dbReference type="GO" id="GO:0004674">
    <property type="term" value="F:protein serine/threonine kinase activity"/>
    <property type="evidence" value="ECO:0007669"/>
    <property type="project" value="TreeGrafter"/>
</dbReference>
<dbReference type="EMBL" id="HBHY01000753">
    <property type="protein sequence ID" value="CAE0125258.1"/>
    <property type="molecule type" value="Transcribed_RNA"/>
</dbReference>
<dbReference type="Pfam" id="PF00069">
    <property type="entry name" value="Pkinase"/>
    <property type="match status" value="1"/>
</dbReference>
<dbReference type="InterPro" id="IPR000719">
    <property type="entry name" value="Prot_kinase_dom"/>
</dbReference>
<dbReference type="AlphaFoldDB" id="A0A7S3F525"/>
<evidence type="ECO:0000313" key="2">
    <source>
        <dbReference type="EMBL" id="CAE0125258.1"/>
    </source>
</evidence>
<sequence>MRLSALAGGRPAPAAGATDATLSTGALVRWQDVRVLRRLGAGAFASVDLAAWTPAPGAAPRTVAVKRLHPNAEAFDGHVGDLFREVVALRALAASPARERFVGFVGAGVVSPPGGEEGEHVRLLAAPAGGSQRARGNVAHGSFFVVLEACKGGTLRSLLHRCMKGEHVYAGPQALRWATQLAEALAACHSSHPTLLFRDLKPANALLTDEPGSDACAIRLADFGLAKMQLSAEAARQAEAVLPAPPATCGQRHEVAPPPPPGPPPLSNVAMTERTGSHPYMAPEVWRGRHYGSEVDVFSLGMVMYELFSKCVLLSKYDVHNDERLELFVSRLHARSAPWRPPFGADVPAPLRALIRKCWAQDPAERPTAAEAAEALRRIERDASASSGAGLWHGSLQPRRPTPSVAAVASALTARVAEALLMAWRAIVRFCQGTQTQASRGRYERIEQVAEAV</sequence>
<dbReference type="GO" id="GO:0005524">
    <property type="term" value="F:ATP binding"/>
    <property type="evidence" value="ECO:0007669"/>
    <property type="project" value="InterPro"/>
</dbReference>
<dbReference type="InterPro" id="IPR011009">
    <property type="entry name" value="Kinase-like_dom_sf"/>
</dbReference>
<evidence type="ECO:0000259" key="1">
    <source>
        <dbReference type="PROSITE" id="PS50011"/>
    </source>
</evidence>
<name>A0A7S3F525_9VIRI</name>
<dbReference type="Gene3D" id="3.30.200.20">
    <property type="entry name" value="Phosphorylase Kinase, domain 1"/>
    <property type="match status" value="1"/>
</dbReference>
<accession>A0A7S3F525</accession>
<reference evidence="2" key="1">
    <citation type="submission" date="2021-01" db="EMBL/GenBank/DDBJ databases">
        <authorList>
            <person name="Corre E."/>
            <person name="Pelletier E."/>
            <person name="Niang G."/>
            <person name="Scheremetjew M."/>
            <person name="Finn R."/>
            <person name="Kale V."/>
            <person name="Holt S."/>
            <person name="Cochrane G."/>
            <person name="Meng A."/>
            <person name="Brown T."/>
            <person name="Cohen L."/>
        </authorList>
    </citation>
    <scope>NUCLEOTIDE SEQUENCE</scope>
    <source>
        <strain evidence="2">RCC927</strain>
    </source>
</reference>
<organism evidence="2">
    <name type="scientific">Prasinoderma singulare</name>
    <dbReference type="NCBI Taxonomy" id="676789"/>
    <lineage>
        <taxon>Eukaryota</taxon>
        <taxon>Viridiplantae</taxon>
        <taxon>Prasinodermophyta</taxon>
        <taxon>Prasinodermophyceae</taxon>
        <taxon>Prasinodermales</taxon>
        <taxon>Prasinodermaceae</taxon>
        <taxon>Prasinoderma</taxon>
    </lineage>
</organism>
<proteinExistence type="predicted"/>
<dbReference type="PROSITE" id="PS50011">
    <property type="entry name" value="PROTEIN_KINASE_DOM"/>
    <property type="match status" value="1"/>
</dbReference>
<dbReference type="InterPro" id="IPR051681">
    <property type="entry name" value="Ser/Thr_Kinases-Pseudokinases"/>
</dbReference>
<dbReference type="PANTHER" id="PTHR44329:SF289">
    <property type="entry name" value="SERINE_THREONINE-PROTEIN KINASE VIK"/>
    <property type="match status" value="1"/>
</dbReference>
<gene>
    <name evidence="2" type="ORF">PSIN1315_LOCUS484</name>
</gene>
<protein>
    <recommendedName>
        <fullName evidence="1">Protein kinase domain-containing protein</fullName>
    </recommendedName>
</protein>
<dbReference type="Gene3D" id="1.10.510.10">
    <property type="entry name" value="Transferase(Phosphotransferase) domain 1"/>
    <property type="match status" value="1"/>
</dbReference>
<feature type="domain" description="Protein kinase" evidence="1">
    <location>
        <begin position="33"/>
        <end position="379"/>
    </location>
</feature>